<comment type="caution">
    <text evidence="2">The sequence shown here is derived from an EMBL/GenBank/DDBJ whole genome shotgun (WGS) entry which is preliminary data.</text>
</comment>
<evidence type="ECO:0000313" key="2">
    <source>
        <dbReference type="EMBL" id="OXM61952.1"/>
    </source>
</evidence>
<evidence type="ECO:0000313" key="3">
    <source>
        <dbReference type="Proteomes" id="UP000215199"/>
    </source>
</evidence>
<accession>A0A229SSZ9</accession>
<sequence>MNATSCHANYEWSLDVQYVPPGDSTIEHYNVGPFQSYGVANNTTVYTGNQGPTGNVHVDQETTLTGSDPTLSKTDPADPFFQC</sequence>
<evidence type="ECO:0000256" key="1">
    <source>
        <dbReference type="SAM" id="MobiDB-lite"/>
    </source>
</evidence>
<keyword evidence="3" id="KW-1185">Reference proteome</keyword>
<feature type="region of interest" description="Disordered" evidence="1">
    <location>
        <begin position="64"/>
        <end position="83"/>
    </location>
</feature>
<organism evidence="2 3">
    <name type="scientific">Amycolatopsis vastitatis</name>
    <dbReference type="NCBI Taxonomy" id="1905142"/>
    <lineage>
        <taxon>Bacteria</taxon>
        <taxon>Bacillati</taxon>
        <taxon>Actinomycetota</taxon>
        <taxon>Actinomycetes</taxon>
        <taxon>Pseudonocardiales</taxon>
        <taxon>Pseudonocardiaceae</taxon>
        <taxon>Amycolatopsis</taxon>
    </lineage>
</organism>
<protein>
    <submittedName>
        <fullName evidence="2">Uncharacterized protein</fullName>
    </submittedName>
</protein>
<reference evidence="3" key="1">
    <citation type="submission" date="2017-07" db="EMBL/GenBank/DDBJ databases">
        <title>Comparative genome mining reveals phylogenetic distribution patterns of secondary metabolites in Amycolatopsis.</title>
        <authorList>
            <person name="Adamek M."/>
            <person name="Alanjary M."/>
            <person name="Sales-Ortells H."/>
            <person name="Goodfellow M."/>
            <person name="Bull A.T."/>
            <person name="Kalinowski J."/>
            <person name="Ziemert N."/>
        </authorList>
    </citation>
    <scope>NUCLEOTIDE SEQUENCE [LARGE SCALE GENOMIC DNA]</scope>
    <source>
        <strain evidence="3">H5</strain>
    </source>
</reference>
<name>A0A229SSZ9_9PSEU</name>
<dbReference type="AlphaFoldDB" id="A0A229SSZ9"/>
<dbReference type="Proteomes" id="UP000215199">
    <property type="component" value="Unassembled WGS sequence"/>
</dbReference>
<feature type="compositionally biased region" description="Polar residues" evidence="1">
    <location>
        <begin position="64"/>
        <end position="73"/>
    </location>
</feature>
<dbReference type="EMBL" id="NMUL01000043">
    <property type="protein sequence ID" value="OXM61952.1"/>
    <property type="molecule type" value="Genomic_DNA"/>
</dbReference>
<gene>
    <name evidence="2" type="ORF">CF165_37030</name>
</gene>
<proteinExistence type="predicted"/>